<sequence length="186" mass="19648">MPQISDRPTAPLLFRRGAALLGGATLLLSAAACGDDEGVDIAEEAEGQEAGAVAEELQGVDVCELLDEEELGGIFGDTVEDATGSAEEEGGTMQTCMWTAPGDQLLVSVVLHADEEATGDQLFEQISGQVDIDQEGGGYEQVEVGDQAIWNEGMLIFRYGDAVFQVSAVEELHQAEELAEQLMDAV</sequence>
<proteinExistence type="predicted"/>
<name>A0A917ET74_9MICC</name>
<accession>A0A917ET74</accession>
<dbReference type="AlphaFoldDB" id="A0A917ET74"/>
<dbReference type="RefSeq" id="WP_188686435.1">
    <property type="nucleotide sequence ID" value="NZ_BMIS01000015.1"/>
</dbReference>
<evidence type="ECO:0008006" key="3">
    <source>
        <dbReference type="Google" id="ProtNLM"/>
    </source>
</evidence>
<organism evidence="1 2">
    <name type="scientific">Nesterenkonia cremea</name>
    <dbReference type="NCBI Taxonomy" id="1882340"/>
    <lineage>
        <taxon>Bacteria</taxon>
        <taxon>Bacillati</taxon>
        <taxon>Actinomycetota</taxon>
        <taxon>Actinomycetes</taxon>
        <taxon>Micrococcales</taxon>
        <taxon>Micrococcaceae</taxon>
        <taxon>Nesterenkonia</taxon>
    </lineage>
</organism>
<protein>
    <recommendedName>
        <fullName evidence="3">DUF3558 domain-containing protein</fullName>
    </recommendedName>
</protein>
<dbReference type="EMBL" id="BMIS01000015">
    <property type="protein sequence ID" value="GGE77166.1"/>
    <property type="molecule type" value="Genomic_DNA"/>
</dbReference>
<dbReference type="Pfam" id="PF12079">
    <property type="entry name" value="DUF3558"/>
    <property type="match status" value="1"/>
</dbReference>
<evidence type="ECO:0000313" key="1">
    <source>
        <dbReference type="EMBL" id="GGE77166.1"/>
    </source>
</evidence>
<dbReference type="PROSITE" id="PS51257">
    <property type="entry name" value="PROKAR_LIPOPROTEIN"/>
    <property type="match status" value="1"/>
</dbReference>
<keyword evidence="2" id="KW-1185">Reference proteome</keyword>
<gene>
    <name evidence="1" type="ORF">GCM10011401_25640</name>
</gene>
<reference evidence="1" key="2">
    <citation type="submission" date="2020-09" db="EMBL/GenBank/DDBJ databases">
        <authorList>
            <person name="Sun Q."/>
            <person name="Zhou Y."/>
        </authorList>
    </citation>
    <scope>NUCLEOTIDE SEQUENCE</scope>
    <source>
        <strain evidence="1">CGMCC 1.15388</strain>
    </source>
</reference>
<evidence type="ECO:0000313" key="2">
    <source>
        <dbReference type="Proteomes" id="UP000633136"/>
    </source>
</evidence>
<comment type="caution">
    <text evidence="1">The sequence shown here is derived from an EMBL/GenBank/DDBJ whole genome shotgun (WGS) entry which is preliminary data.</text>
</comment>
<dbReference type="Proteomes" id="UP000633136">
    <property type="component" value="Unassembled WGS sequence"/>
</dbReference>
<dbReference type="InterPro" id="IPR024520">
    <property type="entry name" value="DUF3558"/>
</dbReference>
<reference evidence="1" key="1">
    <citation type="journal article" date="2014" name="Int. J. Syst. Evol. Microbiol.">
        <title>Complete genome sequence of Corynebacterium casei LMG S-19264T (=DSM 44701T), isolated from a smear-ripened cheese.</title>
        <authorList>
            <consortium name="US DOE Joint Genome Institute (JGI-PGF)"/>
            <person name="Walter F."/>
            <person name="Albersmeier A."/>
            <person name="Kalinowski J."/>
            <person name="Ruckert C."/>
        </authorList>
    </citation>
    <scope>NUCLEOTIDE SEQUENCE</scope>
    <source>
        <strain evidence="1">CGMCC 1.15388</strain>
    </source>
</reference>